<dbReference type="Pfam" id="PF00665">
    <property type="entry name" value="rve"/>
    <property type="match status" value="1"/>
</dbReference>
<dbReference type="GO" id="GO:0003676">
    <property type="term" value="F:nucleic acid binding"/>
    <property type="evidence" value="ECO:0007669"/>
    <property type="project" value="InterPro"/>
</dbReference>
<dbReference type="RefSeq" id="WP_222611538.1">
    <property type="nucleotide sequence ID" value="NZ_CP031088.1"/>
</dbReference>
<keyword evidence="5" id="KW-0460">Magnesium</keyword>
<dbReference type="InterPro" id="IPR012337">
    <property type="entry name" value="RNaseH-like_sf"/>
</dbReference>
<dbReference type="GO" id="GO:0046872">
    <property type="term" value="F:metal ion binding"/>
    <property type="evidence" value="ECO:0007669"/>
    <property type="project" value="UniProtKB-KW"/>
</dbReference>
<protein>
    <submittedName>
        <fullName evidence="9">Integrase</fullName>
    </submittedName>
</protein>
<keyword evidence="4" id="KW-0378">Hydrolase</keyword>
<dbReference type="GO" id="GO:0006310">
    <property type="term" value="P:DNA recombination"/>
    <property type="evidence" value="ECO:0007669"/>
    <property type="project" value="UniProtKB-KW"/>
</dbReference>
<keyword evidence="10" id="KW-1185">Reference proteome</keyword>
<evidence type="ECO:0000256" key="1">
    <source>
        <dbReference type="ARBA" id="ARBA00022722"/>
    </source>
</evidence>
<dbReference type="Proteomes" id="UP000253689">
    <property type="component" value="Chromosome"/>
</dbReference>
<proteinExistence type="predicted"/>
<dbReference type="GO" id="GO:0004519">
    <property type="term" value="F:endonuclease activity"/>
    <property type="evidence" value="ECO:0007669"/>
    <property type="project" value="UniProtKB-KW"/>
</dbReference>
<dbReference type="GO" id="GO:0016787">
    <property type="term" value="F:hydrolase activity"/>
    <property type="evidence" value="ECO:0007669"/>
    <property type="project" value="UniProtKB-KW"/>
</dbReference>
<dbReference type="PROSITE" id="PS50994">
    <property type="entry name" value="INTEGRASE"/>
    <property type="match status" value="1"/>
</dbReference>
<evidence type="ECO:0000256" key="4">
    <source>
        <dbReference type="ARBA" id="ARBA00022801"/>
    </source>
</evidence>
<keyword evidence="3" id="KW-0255">Endonuclease</keyword>
<dbReference type="InterPro" id="IPR001584">
    <property type="entry name" value="Integrase_cat-core"/>
</dbReference>
<gene>
    <name evidence="9" type="ORF">SDAV_001454</name>
</gene>
<evidence type="ECO:0000256" key="5">
    <source>
        <dbReference type="ARBA" id="ARBA00022842"/>
    </source>
</evidence>
<evidence type="ECO:0000256" key="6">
    <source>
        <dbReference type="ARBA" id="ARBA00022908"/>
    </source>
</evidence>
<dbReference type="GO" id="GO:0015074">
    <property type="term" value="P:DNA integration"/>
    <property type="evidence" value="ECO:0007669"/>
    <property type="project" value="UniProtKB-KW"/>
</dbReference>
<dbReference type="Gene3D" id="3.30.420.10">
    <property type="entry name" value="Ribonuclease H-like superfamily/Ribonuclease H"/>
    <property type="match status" value="1"/>
</dbReference>
<evidence type="ECO:0000313" key="9">
    <source>
        <dbReference type="EMBL" id="AXF96421.1"/>
    </source>
</evidence>
<reference evidence="10" key="1">
    <citation type="submission" date="2018-07" db="EMBL/GenBank/DDBJ databases">
        <title>Complete Genome Sequence of Spiroplasma phoeniceum.</title>
        <authorList>
            <person name="Davis R.E."/>
            <person name="Shao J.Y."/>
            <person name="Zhao Y."/>
            <person name="Silver A."/>
            <person name="Stump z."/>
            <person name="Gasparich G."/>
        </authorList>
    </citation>
    <scope>NUCLEOTIDE SEQUENCE [LARGE SCALE GENOMIC DNA]</scope>
    <source>
        <strain evidence="10">P40</strain>
    </source>
</reference>
<dbReference type="EMBL" id="CP031088">
    <property type="protein sequence ID" value="AXF96421.1"/>
    <property type="molecule type" value="Genomic_DNA"/>
</dbReference>
<evidence type="ECO:0000256" key="7">
    <source>
        <dbReference type="ARBA" id="ARBA00023172"/>
    </source>
</evidence>
<keyword evidence="7" id="KW-0233">DNA recombination</keyword>
<dbReference type="SUPFAM" id="SSF53098">
    <property type="entry name" value="Ribonuclease H-like"/>
    <property type="match status" value="1"/>
</dbReference>
<keyword evidence="2" id="KW-0479">Metal-binding</keyword>
<accession>A0A345DQD0</accession>
<evidence type="ECO:0000256" key="3">
    <source>
        <dbReference type="ARBA" id="ARBA00022759"/>
    </source>
</evidence>
<name>A0A345DQD0_9MOLU</name>
<feature type="domain" description="Integrase catalytic" evidence="8">
    <location>
        <begin position="13"/>
        <end position="141"/>
    </location>
</feature>
<keyword evidence="1" id="KW-0540">Nuclease</keyword>
<dbReference type="PANTHER" id="PTHR42648:SF11">
    <property type="entry name" value="TRANSPOSON TY4-P GAG-POL POLYPROTEIN"/>
    <property type="match status" value="1"/>
</dbReference>
<sequence length="141" mass="16627">MIYLLVINFQSRYKVEEIGLLQMDAKYFVPSKFPVDKKYYVYDFIDEKTRLVLGYIYDKLSTDNAIDAVKKAISDIKNIFGIRIIRIRTDNGSEFINSYRNNQKISVKKTNFTQFLTDKNILHQTTPVRSPQSNGKIERYH</sequence>
<dbReference type="InterPro" id="IPR039537">
    <property type="entry name" value="Retrotran_Ty1/copia-like"/>
</dbReference>
<dbReference type="InterPro" id="IPR036397">
    <property type="entry name" value="RNaseH_sf"/>
</dbReference>
<dbReference type="PANTHER" id="PTHR42648">
    <property type="entry name" value="TRANSPOSASE, PUTATIVE-RELATED"/>
    <property type="match status" value="1"/>
</dbReference>
<dbReference type="AlphaFoldDB" id="A0A345DQD0"/>
<evidence type="ECO:0000259" key="8">
    <source>
        <dbReference type="PROSITE" id="PS50994"/>
    </source>
</evidence>
<evidence type="ECO:0000256" key="2">
    <source>
        <dbReference type="ARBA" id="ARBA00022723"/>
    </source>
</evidence>
<keyword evidence="6" id="KW-0229">DNA integration</keyword>
<organism evidence="9 10">
    <name type="scientific">Spiroplasma phoeniceum P40</name>
    <dbReference type="NCBI Taxonomy" id="1276259"/>
    <lineage>
        <taxon>Bacteria</taxon>
        <taxon>Bacillati</taxon>
        <taxon>Mycoplasmatota</taxon>
        <taxon>Mollicutes</taxon>
        <taxon>Entomoplasmatales</taxon>
        <taxon>Spiroplasmataceae</taxon>
        <taxon>Spiroplasma</taxon>
    </lineage>
</organism>
<dbReference type="KEGG" id="sphh:SDAV_001454"/>
<evidence type="ECO:0000313" key="10">
    <source>
        <dbReference type="Proteomes" id="UP000253689"/>
    </source>
</evidence>